<feature type="compositionally biased region" description="Polar residues" evidence="1">
    <location>
        <begin position="239"/>
        <end position="259"/>
    </location>
</feature>
<dbReference type="AlphaFoldDB" id="A0A9P0AE19"/>
<reference evidence="2" key="1">
    <citation type="submission" date="2021-12" db="EMBL/GenBank/DDBJ databases">
        <authorList>
            <person name="King R."/>
        </authorList>
    </citation>
    <scope>NUCLEOTIDE SEQUENCE</scope>
</reference>
<protein>
    <recommendedName>
        <fullName evidence="4">Peptidase aspartic putative domain-containing protein</fullName>
    </recommendedName>
</protein>
<evidence type="ECO:0000313" key="2">
    <source>
        <dbReference type="EMBL" id="CAH0391134.1"/>
    </source>
</evidence>
<evidence type="ECO:0000256" key="1">
    <source>
        <dbReference type="SAM" id="MobiDB-lite"/>
    </source>
</evidence>
<proteinExistence type="predicted"/>
<sequence>MTSFCTKAFAKRAGLALESEEPAIYGLGDHRVDTATGATCCLIRPCKKKQPLLKTRTIVIDQITGKLPTKQVRTDIRKKYSKLKLADEDFDKPGEIDFLIGADVFPYIYTGRRISHTQDYPVALDSIFGWVITGRCPAKEGSSPVASAPQSKVPMGSRALKMTENLTVTSYRKRAMCDLEGCYQLPDCDNVDANKKIGHYTGWEALRFALSRAGELLIPLIPIIEAYLPGYNCEDIPHTNESSPETSVSRPQRQFRGNE</sequence>
<organism evidence="2 3">
    <name type="scientific">Bemisia tabaci</name>
    <name type="common">Sweetpotato whitefly</name>
    <name type="synonym">Aleurodes tabaci</name>
    <dbReference type="NCBI Taxonomy" id="7038"/>
    <lineage>
        <taxon>Eukaryota</taxon>
        <taxon>Metazoa</taxon>
        <taxon>Ecdysozoa</taxon>
        <taxon>Arthropoda</taxon>
        <taxon>Hexapoda</taxon>
        <taxon>Insecta</taxon>
        <taxon>Pterygota</taxon>
        <taxon>Neoptera</taxon>
        <taxon>Paraneoptera</taxon>
        <taxon>Hemiptera</taxon>
        <taxon>Sternorrhyncha</taxon>
        <taxon>Aleyrodoidea</taxon>
        <taxon>Aleyrodidae</taxon>
        <taxon>Aleyrodinae</taxon>
        <taxon>Bemisia</taxon>
    </lineage>
</organism>
<dbReference type="EMBL" id="OU963867">
    <property type="protein sequence ID" value="CAH0391134.1"/>
    <property type="molecule type" value="Genomic_DNA"/>
</dbReference>
<dbReference type="Proteomes" id="UP001152759">
    <property type="component" value="Chromosome 6"/>
</dbReference>
<name>A0A9P0AE19_BEMTA</name>
<evidence type="ECO:0000313" key="3">
    <source>
        <dbReference type="Proteomes" id="UP001152759"/>
    </source>
</evidence>
<gene>
    <name evidence="2" type="ORF">BEMITA_LOCUS9782</name>
</gene>
<accession>A0A9P0AE19</accession>
<evidence type="ECO:0008006" key="4">
    <source>
        <dbReference type="Google" id="ProtNLM"/>
    </source>
</evidence>
<keyword evidence="3" id="KW-1185">Reference proteome</keyword>
<feature type="region of interest" description="Disordered" evidence="1">
    <location>
        <begin position="236"/>
        <end position="259"/>
    </location>
</feature>